<proteinExistence type="predicted"/>
<keyword evidence="1" id="KW-1133">Transmembrane helix</keyword>
<sequence length="36" mass="4223">MIVVNPVILIDYGIFHILMLLEILIVSLQCNRLLYH</sequence>
<dbReference type="EMBL" id="BK014649">
    <property type="protein sequence ID" value="DAD65826.1"/>
    <property type="molecule type" value="Genomic_DNA"/>
</dbReference>
<accession>A0A8S5L7U0</accession>
<protein>
    <submittedName>
        <fullName evidence="2">Uncharacterized protein</fullName>
    </submittedName>
</protein>
<keyword evidence="1" id="KW-0812">Transmembrane</keyword>
<name>A0A8S5L7U0_9CAUD</name>
<organism evidence="2">
    <name type="scientific">CrAss-like virus sp. ctt4r3</name>
    <dbReference type="NCBI Taxonomy" id="2823619"/>
    <lineage>
        <taxon>Viruses</taxon>
        <taxon>Duplodnaviria</taxon>
        <taxon>Heunggongvirae</taxon>
        <taxon>Uroviricota</taxon>
        <taxon>Caudoviricetes</taxon>
        <taxon>Crassvirales</taxon>
    </lineage>
</organism>
<evidence type="ECO:0000313" key="2">
    <source>
        <dbReference type="EMBL" id="DAD65826.1"/>
    </source>
</evidence>
<evidence type="ECO:0000256" key="1">
    <source>
        <dbReference type="SAM" id="Phobius"/>
    </source>
</evidence>
<reference evidence="2" key="1">
    <citation type="journal article" date="2021" name="Proc. Natl. Acad. Sci. U.S.A.">
        <title>A Catalog of Tens of Thousands of Viruses from Human Metagenomes Reveals Hidden Associations with Chronic Diseases.</title>
        <authorList>
            <person name="Tisza M.J."/>
            <person name="Buck C.B."/>
        </authorList>
    </citation>
    <scope>NUCLEOTIDE SEQUENCE</scope>
    <source>
        <strain evidence="2">Ctt4r3</strain>
    </source>
</reference>
<feature type="transmembrane region" description="Helical" evidence="1">
    <location>
        <begin position="12"/>
        <end position="35"/>
    </location>
</feature>
<keyword evidence="1" id="KW-0472">Membrane</keyword>